<comment type="caution">
    <text evidence="2">The sequence shown here is derived from an EMBL/GenBank/DDBJ whole genome shotgun (WGS) entry which is preliminary data.</text>
</comment>
<sequence>MHRLLSKLKRSHRNRSSQSASLHSPDVIVGSTASQNDTTKRIPSPSSRKPRYPSVDPPIEAFPSEIRRLILCNLRLEDLFVFIRASPVYLQQYLLDPGFIQRQCLFQTLYIYTPDAIYVYLTGEGQFLASRNEQRLDSVQAMIDAYLRARSSGRSAFIDLVTRLNNSQLDDMVHFHRRVVSSLIQLYSRWAFSNLVLQIEGESSQNTEAACLLSSTETLRIMRAMYRYQLICNLFGRGPYSASLYSSYSLSGYNDIFQAFLSTFTAFEIEEVRCIFDYAVDCYDKVFARVASDLHPDNPRFKGQQRPPTPDGAFNCLERRNSFDVYRTRELQIGTASRGLGLLHMVLIKTPYDTNDPREHEDLVITIQSQITIGTSFLETCGGAMNTEIHQAYRNRNPTERDQKESRREPMNFVGDECVWHGRDGDTDPPPPLAWTMIWGGRYSNLYGSCIPECFSRLGYVFWDAERLIRSGGRDFLLRQWDEEMGDDYDPREEFAV</sequence>
<name>A0AA40CWH9_9PEZI</name>
<dbReference type="Proteomes" id="UP001174997">
    <property type="component" value="Unassembled WGS sequence"/>
</dbReference>
<accession>A0AA40CWH9</accession>
<protein>
    <submittedName>
        <fullName evidence="2">Uncharacterized protein</fullName>
    </submittedName>
</protein>
<reference evidence="2" key="1">
    <citation type="submission" date="2023-06" db="EMBL/GenBank/DDBJ databases">
        <title>Genome-scale phylogeny and comparative genomics of the fungal order Sordariales.</title>
        <authorList>
            <consortium name="Lawrence Berkeley National Laboratory"/>
            <person name="Hensen N."/>
            <person name="Bonometti L."/>
            <person name="Westerberg I."/>
            <person name="Brannstrom I.O."/>
            <person name="Guillou S."/>
            <person name="Cros-Aarteil S."/>
            <person name="Calhoun S."/>
            <person name="Haridas S."/>
            <person name="Kuo A."/>
            <person name="Mondo S."/>
            <person name="Pangilinan J."/>
            <person name="Riley R."/>
            <person name="Labutti K."/>
            <person name="Andreopoulos B."/>
            <person name="Lipzen A."/>
            <person name="Chen C."/>
            <person name="Yanf M."/>
            <person name="Daum C."/>
            <person name="Ng V."/>
            <person name="Clum A."/>
            <person name="Steindorff A."/>
            <person name="Ohm R."/>
            <person name="Martin F."/>
            <person name="Silar P."/>
            <person name="Natvig D."/>
            <person name="Lalanne C."/>
            <person name="Gautier V."/>
            <person name="Ament-Velasquez S.L."/>
            <person name="Kruys A."/>
            <person name="Hutchinson M.I."/>
            <person name="Powell A.J."/>
            <person name="Barry K."/>
            <person name="Miller A.N."/>
            <person name="Grigoriev I.V."/>
            <person name="Debuchy R."/>
            <person name="Gladieux P."/>
            <person name="Thoren M.H."/>
            <person name="Johannesson H."/>
        </authorList>
    </citation>
    <scope>NUCLEOTIDE SEQUENCE</scope>
    <source>
        <strain evidence="2">CBS 307.81</strain>
    </source>
</reference>
<keyword evidence="3" id="KW-1185">Reference proteome</keyword>
<gene>
    <name evidence="2" type="ORF">QBC41DRAFT_61008</name>
</gene>
<evidence type="ECO:0000313" key="2">
    <source>
        <dbReference type="EMBL" id="KAK0653991.1"/>
    </source>
</evidence>
<dbReference type="EMBL" id="JAULSY010000235">
    <property type="protein sequence ID" value="KAK0653991.1"/>
    <property type="molecule type" value="Genomic_DNA"/>
</dbReference>
<dbReference type="AlphaFoldDB" id="A0AA40CWH9"/>
<feature type="region of interest" description="Disordered" evidence="1">
    <location>
        <begin position="1"/>
        <end position="56"/>
    </location>
</feature>
<evidence type="ECO:0000313" key="3">
    <source>
        <dbReference type="Proteomes" id="UP001174997"/>
    </source>
</evidence>
<feature type="compositionally biased region" description="Basic residues" evidence="1">
    <location>
        <begin position="1"/>
        <end position="15"/>
    </location>
</feature>
<organism evidence="2 3">
    <name type="scientific">Cercophora samala</name>
    <dbReference type="NCBI Taxonomy" id="330535"/>
    <lineage>
        <taxon>Eukaryota</taxon>
        <taxon>Fungi</taxon>
        <taxon>Dikarya</taxon>
        <taxon>Ascomycota</taxon>
        <taxon>Pezizomycotina</taxon>
        <taxon>Sordariomycetes</taxon>
        <taxon>Sordariomycetidae</taxon>
        <taxon>Sordariales</taxon>
        <taxon>Lasiosphaeriaceae</taxon>
        <taxon>Cercophora</taxon>
    </lineage>
</organism>
<proteinExistence type="predicted"/>
<evidence type="ECO:0000256" key="1">
    <source>
        <dbReference type="SAM" id="MobiDB-lite"/>
    </source>
</evidence>